<name>A0A2D0W9C2_9CAUD</name>
<accession>A0A2D0W9C2</accession>
<evidence type="ECO:0000313" key="2">
    <source>
        <dbReference type="Proteomes" id="UP000240180"/>
    </source>
</evidence>
<dbReference type="Proteomes" id="UP000240180">
    <property type="component" value="Segment"/>
</dbReference>
<evidence type="ECO:0000313" key="1">
    <source>
        <dbReference type="EMBL" id="APL99262.1"/>
    </source>
</evidence>
<keyword evidence="2" id="KW-1185">Reference proteome</keyword>
<reference evidence="1 2" key="1">
    <citation type="submission" date="2016-10" db="EMBL/GenBank/DDBJ databases">
        <title>Properties of three new Bordetella phage species from family Siphoviridae.</title>
        <authorList>
            <person name="Knezevic P."/>
            <person name="Petrovic Fabijan A."/>
            <person name="Doffkay Z."/>
            <person name="Rakhely G."/>
        </authorList>
    </citation>
    <scope>NUCLEOTIDE SEQUENCE [LARGE SCALE GENOMIC DNA]</scope>
</reference>
<protein>
    <submittedName>
        <fullName evidence="1">Uncharacterized protein</fullName>
    </submittedName>
</protein>
<sequence length="99" mass="11013">MSDLVQFFDEWEQVLPPDAREALRPIAERARAASSGRFEVREGSESGHCCFEATVVDTATPRPVYGTLNPPQFNWVCECFEVEDARRIAAALNAAEGRP</sequence>
<dbReference type="RefSeq" id="YP_009793977.1">
    <property type="nucleotide sequence ID" value="NC_047877.1"/>
</dbReference>
<dbReference type="KEGG" id="vg:54984227"/>
<dbReference type="GeneID" id="54984227"/>
<proteinExistence type="predicted"/>
<dbReference type="EMBL" id="KY000219">
    <property type="protein sequence ID" value="APL99262.1"/>
    <property type="molecule type" value="Genomic_DNA"/>
</dbReference>
<organism evidence="1 2">
    <name type="scientific">Bordetella phage CN2</name>
    <dbReference type="NCBI Taxonomy" id="1916124"/>
    <lineage>
        <taxon>Viruses</taxon>
        <taxon>Duplodnaviria</taxon>
        <taxon>Heunggongvirae</taxon>
        <taxon>Uroviricota</taxon>
        <taxon>Caudoviricetes</taxon>
        <taxon>Mesyanzhinovviridae</taxon>
        <taxon>Rabinowitzvirinae</taxon>
        <taxon>Vojvodinavirus</taxon>
        <taxon>Vojvodinavirus CN2</taxon>
        <taxon>Bordetella virus CN2</taxon>
    </lineage>
</organism>